<evidence type="ECO:0000256" key="1">
    <source>
        <dbReference type="SAM" id="MobiDB-lite"/>
    </source>
</evidence>
<proteinExistence type="predicted"/>
<dbReference type="AlphaFoldDB" id="A0A8J6E4E8"/>
<name>A0A8J6E4E8_9EUKA</name>
<keyword evidence="4" id="KW-1185">Reference proteome</keyword>
<gene>
    <name evidence="3" type="ORF">J8273_1898</name>
</gene>
<comment type="caution">
    <text evidence="3">The sequence shown here is derived from an EMBL/GenBank/DDBJ whole genome shotgun (WGS) entry which is preliminary data.</text>
</comment>
<feature type="transmembrane region" description="Helical" evidence="2">
    <location>
        <begin position="48"/>
        <end position="70"/>
    </location>
</feature>
<feature type="region of interest" description="Disordered" evidence="1">
    <location>
        <begin position="101"/>
        <end position="124"/>
    </location>
</feature>
<keyword evidence="2" id="KW-0472">Membrane</keyword>
<evidence type="ECO:0000256" key="2">
    <source>
        <dbReference type="SAM" id="Phobius"/>
    </source>
</evidence>
<protein>
    <recommendedName>
        <fullName evidence="5">Transmembrane protein</fullName>
    </recommendedName>
</protein>
<evidence type="ECO:0008006" key="5">
    <source>
        <dbReference type="Google" id="ProtNLM"/>
    </source>
</evidence>
<keyword evidence="2" id="KW-0812">Transmembrane</keyword>
<evidence type="ECO:0000313" key="4">
    <source>
        <dbReference type="Proteomes" id="UP000717585"/>
    </source>
</evidence>
<feature type="transmembrane region" description="Helical" evidence="2">
    <location>
        <begin position="77"/>
        <end position="100"/>
    </location>
</feature>
<reference evidence="3" key="1">
    <citation type="submission" date="2021-05" db="EMBL/GenBank/DDBJ databases">
        <title>A free-living protist that lacks canonical eukaryotic 1 DNA replication and segregation systems.</title>
        <authorList>
            <person name="Salas-Leiva D.E."/>
            <person name="Tromer E.C."/>
            <person name="Curtis B.A."/>
            <person name="Jerlstrom-Hultqvist J."/>
            <person name="Kolisko M."/>
            <person name="Yi Z."/>
            <person name="Salas-Leiva J.S."/>
            <person name="Gallot-Lavallee L."/>
            <person name="Kops G.J.P.L."/>
            <person name="Archibald J.M."/>
            <person name="Simpson A.G.B."/>
            <person name="Roger A.J."/>
        </authorList>
    </citation>
    <scope>NUCLEOTIDE SEQUENCE</scope>
    <source>
        <strain evidence="3">BICM</strain>
    </source>
</reference>
<accession>A0A8J6E4E8</accession>
<organism evidence="3 4">
    <name type="scientific">Carpediemonas membranifera</name>
    <dbReference type="NCBI Taxonomy" id="201153"/>
    <lineage>
        <taxon>Eukaryota</taxon>
        <taxon>Metamonada</taxon>
        <taxon>Carpediemonas-like organisms</taxon>
        <taxon>Carpediemonas</taxon>
    </lineage>
</organism>
<dbReference type="Proteomes" id="UP000717585">
    <property type="component" value="Unassembled WGS sequence"/>
</dbReference>
<feature type="compositionally biased region" description="Polar residues" evidence="1">
    <location>
        <begin position="101"/>
        <end position="116"/>
    </location>
</feature>
<dbReference type="EMBL" id="JAHDYR010000005">
    <property type="protein sequence ID" value="KAG9396851.1"/>
    <property type="molecule type" value="Genomic_DNA"/>
</dbReference>
<evidence type="ECO:0000313" key="3">
    <source>
        <dbReference type="EMBL" id="KAG9396851.1"/>
    </source>
</evidence>
<keyword evidence="2" id="KW-1133">Transmembrane helix</keyword>
<sequence length="124" mass="13312">MSLSHSQTLAIMAQEETKQTAGTRPPIESTEAMVEALPKFLQPGASPAWFGLLILLSLGAVGVNVMLYVVFPEHYLLFIPMSILLVPFLVGVVLVMSSYANNPEANPQAPGKSTVSKKGDKKTL</sequence>